<sequence length="1089" mass="123206">MTNSSIIQGTGIGHNISAGDNSDINIGDIIITSLSSSDLVACAKQFLHAITHRDWKTANTYLTSLNSVGSIDAECKSLLEILQYKLLITQGKDANIKQQLFIELLRSPRSNSIIKDIVESIYIHYLSLSSNSDARNRYYNSQHKGSFAAEIFYEKIASKEELVQLSSQSISDLFEHELCSLVRCAIRCEDFQLAINFSKELINRYPNSNSEILLYLSKSYQIHKLVNGNHFWLIDSKLMKELEEQIIKTLELAKSSDDFRVVHTAAILLASTQFQASELIDFCSKNIEEAKKLIPNISSVLPSTDKYTNSSISPRLILKQEDLKITEEDFSQISYAVEKGDITNREIERWLDNGGDVIASDEKTIKFIYLSLHAIACDPENTPQKIALSEKIEHFLEKNSENLISFNVFAIHQLCKNLRRAGLPLFAVKLIEPLLPASPWCSPILGVYAEALLDSDQLEKLDDLLGKIEGVKENYRFMAIKIERAISSENFPKAIQLTEHALAKYPNSCYYWRVLLRSLHLSNVSPEELAITISKIPKKIIETYSYEGLTLLHLIAKTDLPLAESVILEWFIDEPVGMAINVTNLHFNNLHLSEYPVDIKYPSERCSIAVVYRSGNRTFTKLLVDGCGHSEYLLDTDTPLGKSLKDADVGDKIELGMTTYQVIERLPPIVGAFRISVNIRNDINPGSDCFYQLWFEEDNVEDLLNQIGAISQKKQIIDAEIDGQTIPLLMRLHETHQNDLIRGSFLYLIDKNSNSNLRLYSDGEIIKESVVLDALSLAYLSLTGFCHGLIRTGIKLYITRETKEIVSDWLEQTSRADYFSISKSEQGFLKTTADDIAKDASFNNLQLLYGKCELISSQSIDMPEMITKVRDTLDISHYSSLKASMSHSIPFLSLDSMFCSLYRQLDIPLANVSQFMNDACTATKTAESRHAECHIQYGLTVPIMHRDVVELCSQKEKGQYLAAKILKMYPNNYPSTDTALQVLTECCLKSICSEYIELKGQRSFFEWRYTEHVVYACSESSMLCLEGDTCEQRLARLISEVFKILGSASNITNFALILFRQFVQGHFLDSHQIDVELRKLLAIEDSKEI</sequence>
<dbReference type="AlphaFoldDB" id="A0A7T8EFZ6"/>
<dbReference type="Pfam" id="PF20698">
    <property type="entry name" value="PIN-TPR-GreABC"/>
    <property type="match status" value="1"/>
</dbReference>
<proteinExistence type="predicted"/>
<evidence type="ECO:0000259" key="1">
    <source>
        <dbReference type="Pfam" id="PF20698"/>
    </source>
</evidence>
<evidence type="ECO:0000313" key="2">
    <source>
        <dbReference type="EMBL" id="QQO85647.1"/>
    </source>
</evidence>
<protein>
    <recommendedName>
        <fullName evidence="1">PIN domain-containing protein</fullName>
    </recommendedName>
</protein>
<gene>
    <name evidence="2" type="ORF">D7032_21665</name>
</gene>
<dbReference type="RefSeq" id="WP_397609020.1">
    <property type="nucleotide sequence ID" value="NZ_CP032664.1"/>
</dbReference>
<name>A0A7T8EFZ6_9GAMM</name>
<reference evidence="2" key="1">
    <citation type="submission" date="2018-09" db="EMBL/GenBank/DDBJ databases">
        <title>Genome sequencing and analysis.</title>
        <authorList>
            <person name="Huang Y.-T."/>
        </authorList>
    </citation>
    <scope>NUCLEOTIDE SEQUENCE</scope>
    <source>
        <strain evidence="2">HIDE</strain>
    </source>
</reference>
<dbReference type="InterPro" id="IPR048987">
    <property type="entry name" value="PIN-TPR-GreABC"/>
</dbReference>
<accession>A0A7T8EFZ6</accession>
<feature type="domain" description="PIN" evidence="1">
    <location>
        <begin position="771"/>
        <end position="902"/>
    </location>
</feature>
<dbReference type="EMBL" id="CP032664">
    <property type="protein sequence ID" value="QQO85647.1"/>
    <property type="molecule type" value="Genomic_DNA"/>
</dbReference>
<organism evidence="2">
    <name type="scientific">Shewanella algae</name>
    <dbReference type="NCBI Taxonomy" id="38313"/>
    <lineage>
        <taxon>Bacteria</taxon>
        <taxon>Pseudomonadati</taxon>
        <taxon>Pseudomonadota</taxon>
        <taxon>Gammaproteobacteria</taxon>
        <taxon>Alteromonadales</taxon>
        <taxon>Shewanellaceae</taxon>
        <taxon>Shewanella</taxon>
    </lineage>
</organism>